<dbReference type="RefSeq" id="WP_068588883.1">
    <property type="nucleotide sequence ID" value="NZ_LRXL01000012.1"/>
</dbReference>
<name>A0A167K9Q4_9FLAO</name>
<feature type="domain" description="Glycosyltransferase 2-like" evidence="1">
    <location>
        <begin position="4"/>
        <end position="179"/>
    </location>
</feature>
<evidence type="ECO:0000313" key="3">
    <source>
        <dbReference type="Proteomes" id="UP000077013"/>
    </source>
</evidence>
<reference evidence="2 3" key="1">
    <citation type="submission" date="2016-02" db="EMBL/GenBank/DDBJ databases">
        <title>Ulvibacter sp. LPB0005, isolated from Thais luteostoma.</title>
        <authorList>
            <person name="Shin S.-K."/>
            <person name="Yi H."/>
        </authorList>
    </citation>
    <scope>NUCLEOTIDE SEQUENCE [LARGE SCALE GENOMIC DNA]</scope>
    <source>
        <strain evidence="2 3">LPB0005</strain>
    </source>
</reference>
<dbReference type="AlphaFoldDB" id="A0A167K9Q4"/>
<dbReference type="CDD" id="cd04186">
    <property type="entry name" value="GT_2_like_c"/>
    <property type="match status" value="1"/>
</dbReference>
<dbReference type="Gene3D" id="3.90.550.10">
    <property type="entry name" value="Spore Coat Polysaccharide Biosynthesis Protein SpsA, Chain A"/>
    <property type="match status" value="1"/>
</dbReference>
<keyword evidence="2" id="KW-0808">Transferase</keyword>
<dbReference type="STRING" id="1763537.ULVI_01580"/>
<dbReference type="EMBL" id="LRXL01000012">
    <property type="protein sequence ID" value="OAB81537.1"/>
    <property type="molecule type" value="Genomic_DNA"/>
</dbReference>
<proteinExistence type="predicted"/>
<dbReference type="SUPFAM" id="SSF53448">
    <property type="entry name" value="Nucleotide-diphospho-sugar transferases"/>
    <property type="match status" value="1"/>
</dbReference>
<evidence type="ECO:0000313" key="2">
    <source>
        <dbReference type="EMBL" id="OAB81537.1"/>
    </source>
</evidence>
<dbReference type="PANTHER" id="PTHR43179:SF7">
    <property type="entry name" value="RHAMNOSYLTRANSFERASE WBBL"/>
    <property type="match status" value="1"/>
</dbReference>
<dbReference type="InterPro" id="IPR001173">
    <property type="entry name" value="Glyco_trans_2-like"/>
</dbReference>
<dbReference type="OrthoDB" id="9771846at2"/>
<dbReference type="InterPro" id="IPR029044">
    <property type="entry name" value="Nucleotide-diphossugar_trans"/>
</dbReference>
<protein>
    <submittedName>
        <fullName evidence="2">Glycosyl transferase family 2</fullName>
    </submittedName>
</protein>
<organism evidence="2 3">
    <name type="scientific">Cochleicola gelatinilyticus</name>
    <dbReference type="NCBI Taxonomy" id="1763537"/>
    <lineage>
        <taxon>Bacteria</taxon>
        <taxon>Pseudomonadati</taxon>
        <taxon>Bacteroidota</taxon>
        <taxon>Flavobacteriia</taxon>
        <taxon>Flavobacteriales</taxon>
        <taxon>Flavobacteriaceae</taxon>
        <taxon>Cochleicola</taxon>
    </lineage>
</organism>
<dbReference type="PANTHER" id="PTHR43179">
    <property type="entry name" value="RHAMNOSYLTRANSFERASE WBBL"/>
    <property type="match status" value="1"/>
</dbReference>
<dbReference type="Pfam" id="PF00535">
    <property type="entry name" value="Glycos_transf_2"/>
    <property type="match status" value="1"/>
</dbReference>
<accession>A0A167K9Q4</accession>
<sequence>MKVSIVILNYNVRYFLEQCIRSVERAITSIDAEIIVIDNNSEDDSCAMVKQLFPKVRLIENKENVGFSKANNQAVAVAKGEYVCILNPDTAVGENTFLNCIKYAESINRIGILGVSLLDGTGNFLPESKRNIPTPKASFFKMVGLKKWYYANHLNQQDSGEVSVLAGAFMFMKRAVYKEVNGFDEAYFMYGEDIDLSYKVIKAGYFNHYLGTTDTLHYKGESTEKDLVYLNRFYGAMRIFYKKHFKTNTFLDVSVTLGVILAKLKKQFSFKVRKKRASETKHAYVLTENLNFYGKLSEVMNISLKSASKQIFDDGSLHNTLFIFDAEYMPYEQIFSVMNKLKNRNNTFRIRPPHCNFILGSDASDDRGTVVCFGD</sequence>
<dbReference type="Proteomes" id="UP000077013">
    <property type="component" value="Unassembled WGS sequence"/>
</dbReference>
<gene>
    <name evidence="2" type="ORF">ULVI_01580</name>
</gene>
<keyword evidence="3" id="KW-1185">Reference proteome</keyword>
<evidence type="ECO:0000259" key="1">
    <source>
        <dbReference type="Pfam" id="PF00535"/>
    </source>
</evidence>
<dbReference type="GO" id="GO:0016740">
    <property type="term" value="F:transferase activity"/>
    <property type="evidence" value="ECO:0007669"/>
    <property type="project" value="UniProtKB-KW"/>
</dbReference>
<comment type="caution">
    <text evidence="2">The sequence shown here is derived from an EMBL/GenBank/DDBJ whole genome shotgun (WGS) entry which is preliminary data.</text>
</comment>